<dbReference type="AlphaFoldDB" id="A0A939JXC9"/>
<gene>
    <name evidence="1" type="ORF">J2I48_17510</name>
</gene>
<evidence type="ECO:0000313" key="1">
    <source>
        <dbReference type="EMBL" id="MBO0932812.1"/>
    </source>
</evidence>
<dbReference type="EMBL" id="JAFMYU010000015">
    <property type="protein sequence ID" value="MBO0932812.1"/>
    <property type="molecule type" value="Genomic_DNA"/>
</dbReference>
<name>A0A939JXC9_9BACT</name>
<proteinExistence type="predicted"/>
<comment type="caution">
    <text evidence="1">The sequence shown here is derived from an EMBL/GenBank/DDBJ whole genome shotgun (WGS) entry which is preliminary data.</text>
</comment>
<protein>
    <submittedName>
        <fullName evidence="1">Uncharacterized protein</fullName>
    </submittedName>
</protein>
<dbReference type="RefSeq" id="WP_207336779.1">
    <property type="nucleotide sequence ID" value="NZ_JAFMYU010000015.1"/>
</dbReference>
<organism evidence="1 2">
    <name type="scientific">Fibrella aquatilis</name>
    <dbReference type="NCBI Taxonomy" id="2817059"/>
    <lineage>
        <taxon>Bacteria</taxon>
        <taxon>Pseudomonadati</taxon>
        <taxon>Bacteroidota</taxon>
        <taxon>Cytophagia</taxon>
        <taxon>Cytophagales</taxon>
        <taxon>Spirosomataceae</taxon>
        <taxon>Fibrella</taxon>
    </lineage>
</organism>
<accession>A0A939JXC9</accession>
<dbReference type="Proteomes" id="UP000664795">
    <property type="component" value="Unassembled WGS sequence"/>
</dbReference>
<sequence length="138" mass="15849">MPPQTPPTFYEFATFLRKETGNKNTFPITPATLFENDLGVTGDDGDDLLMAVEKHYGISLEPLRETFAMQPNEYLFHSEGFSPIDFIELIRVTKNLFSSTKEPRPFVRPFRVEELFDAVCRLMQSQRSNHSSQIDKPS</sequence>
<reference evidence="1 2" key="1">
    <citation type="submission" date="2021-03" db="EMBL/GenBank/DDBJ databases">
        <title>Fibrella sp. HMF5036 genome sequencing and assembly.</title>
        <authorList>
            <person name="Kang H."/>
            <person name="Kim H."/>
            <person name="Bae S."/>
            <person name="Joh K."/>
        </authorList>
    </citation>
    <scope>NUCLEOTIDE SEQUENCE [LARGE SCALE GENOMIC DNA]</scope>
    <source>
        <strain evidence="1 2">HMF5036</strain>
    </source>
</reference>
<evidence type="ECO:0000313" key="2">
    <source>
        <dbReference type="Proteomes" id="UP000664795"/>
    </source>
</evidence>
<keyword evidence="2" id="KW-1185">Reference proteome</keyword>